<proteinExistence type="predicted"/>
<gene>
    <name evidence="1" type="ORF">FVEG_15169</name>
</gene>
<dbReference type="KEGG" id="fvr:FVEG_15169"/>
<dbReference type="Proteomes" id="UP000009096">
    <property type="component" value="Chromosome 5"/>
</dbReference>
<dbReference type="VEuPathDB" id="FungiDB:FVEG_15169"/>
<dbReference type="EMBL" id="DS022244">
    <property type="protein sequence ID" value="EWG40742.1"/>
    <property type="molecule type" value="Genomic_DNA"/>
</dbReference>
<dbReference type="GeneID" id="30072045"/>
<dbReference type="RefSeq" id="XP_018746933.1">
    <property type="nucleotide sequence ID" value="XM_018904290.1"/>
</dbReference>
<keyword evidence="2" id="KW-1185">Reference proteome</keyword>
<accession>W7M737</accession>
<dbReference type="EMBL" id="CM000582">
    <property type="protein sequence ID" value="EWG40742.1"/>
    <property type="molecule type" value="Genomic_DNA"/>
</dbReference>
<dbReference type="AlphaFoldDB" id="W7M737"/>
<name>W7M737_GIBM7</name>
<evidence type="ECO:0000313" key="2">
    <source>
        <dbReference type="Proteomes" id="UP000009096"/>
    </source>
</evidence>
<reference evidence="1 2" key="1">
    <citation type="journal article" date="2010" name="Nature">
        <title>Comparative genomics reveals mobile pathogenicity chromosomes in Fusarium.</title>
        <authorList>
            <person name="Ma L.J."/>
            <person name="van der Does H.C."/>
            <person name="Borkovich K.A."/>
            <person name="Coleman J.J."/>
            <person name="Daboussi M.J."/>
            <person name="Di Pietro A."/>
            <person name="Dufresne M."/>
            <person name="Freitag M."/>
            <person name="Grabherr M."/>
            <person name="Henrissat B."/>
            <person name="Houterman P.M."/>
            <person name="Kang S."/>
            <person name="Shim W.B."/>
            <person name="Woloshuk C."/>
            <person name="Xie X."/>
            <person name="Xu J.R."/>
            <person name="Antoniw J."/>
            <person name="Baker S.E."/>
            <person name="Bluhm B.H."/>
            <person name="Breakspear A."/>
            <person name="Brown D.W."/>
            <person name="Butchko R.A."/>
            <person name="Chapman S."/>
            <person name="Coulson R."/>
            <person name="Coutinho P.M."/>
            <person name="Danchin E.G."/>
            <person name="Diener A."/>
            <person name="Gale L.R."/>
            <person name="Gardiner D.M."/>
            <person name="Goff S."/>
            <person name="Hammond-Kosack K.E."/>
            <person name="Hilburn K."/>
            <person name="Hua-Van A."/>
            <person name="Jonkers W."/>
            <person name="Kazan K."/>
            <person name="Kodira C.D."/>
            <person name="Koehrsen M."/>
            <person name="Kumar L."/>
            <person name="Lee Y.H."/>
            <person name="Li L."/>
            <person name="Manners J.M."/>
            <person name="Miranda-Saavedra D."/>
            <person name="Mukherjee M."/>
            <person name="Park G."/>
            <person name="Park J."/>
            <person name="Park S.Y."/>
            <person name="Proctor R.H."/>
            <person name="Regev A."/>
            <person name="Ruiz-Roldan M.C."/>
            <person name="Sain D."/>
            <person name="Sakthikumar S."/>
            <person name="Sykes S."/>
            <person name="Schwartz D.C."/>
            <person name="Turgeon B.G."/>
            <person name="Wapinski I."/>
            <person name="Yoder O."/>
            <person name="Young S."/>
            <person name="Zeng Q."/>
            <person name="Zhou S."/>
            <person name="Galagan J."/>
            <person name="Cuomo C.A."/>
            <person name="Kistler H.C."/>
            <person name="Rep M."/>
        </authorList>
    </citation>
    <scope>NUCLEOTIDE SEQUENCE [LARGE SCALE GENOMIC DNA]</scope>
    <source>
        <strain evidence="2">M3125 / FGSC 7600</strain>
    </source>
</reference>
<sequence length="56" mass="6502">MNPRGLPSLWHVFCSYTPAHPFTPLEIKQNPQNYQGMENMHQDVAHHESTLEQSNL</sequence>
<organism evidence="1 2">
    <name type="scientific">Gibberella moniliformis (strain M3125 / FGSC 7600)</name>
    <name type="common">Maize ear and stalk rot fungus</name>
    <name type="synonym">Fusarium verticillioides</name>
    <dbReference type="NCBI Taxonomy" id="334819"/>
    <lineage>
        <taxon>Eukaryota</taxon>
        <taxon>Fungi</taxon>
        <taxon>Dikarya</taxon>
        <taxon>Ascomycota</taxon>
        <taxon>Pezizomycotina</taxon>
        <taxon>Sordariomycetes</taxon>
        <taxon>Hypocreomycetidae</taxon>
        <taxon>Hypocreales</taxon>
        <taxon>Nectriaceae</taxon>
        <taxon>Fusarium</taxon>
        <taxon>Fusarium fujikuroi species complex</taxon>
    </lineage>
</organism>
<protein>
    <submittedName>
        <fullName evidence="1">Uncharacterized protein</fullName>
    </submittedName>
</protein>
<evidence type="ECO:0000313" key="1">
    <source>
        <dbReference type="EMBL" id="EWG40742.1"/>
    </source>
</evidence>